<evidence type="ECO:0000256" key="1">
    <source>
        <dbReference type="SAM" id="MobiDB-lite"/>
    </source>
</evidence>
<reference evidence="2 3" key="1">
    <citation type="submission" date="2015-05" db="EMBL/GenBank/DDBJ databases">
        <title>Evolution of Trichinella species and genotypes.</title>
        <authorList>
            <person name="Korhonen P.K."/>
            <person name="Edoardo P."/>
            <person name="Giuseppe L.R."/>
            <person name="Gasser R.B."/>
        </authorList>
    </citation>
    <scope>NUCLEOTIDE SEQUENCE [LARGE SCALE GENOMIC DNA]</scope>
    <source>
        <strain evidence="2">ISS10</strain>
    </source>
</reference>
<gene>
    <name evidence="2" type="ORF">T02_411</name>
</gene>
<name>A0A0V1KHC0_9BILA</name>
<dbReference type="AlphaFoldDB" id="A0A0V1KHC0"/>
<keyword evidence="3" id="KW-1185">Reference proteome</keyword>
<proteinExistence type="predicted"/>
<organism evidence="2 3">
    <name type="scientific">Trichinella nativa</name>
    <dbReference type="NCBI Taxonomy" id="6335"/>
    <lineage>
        <taxon>Eukaryota</taxon>
        <taxon>Metazoa</taxon>
        <taxon>Ecdysozoa</taxon>
        <taxon>Nematoda</taxon>
        <taxon>Enoplea</taxon>
        <taxon>Dorylaimia</taxon>
        <taxon>Trichinellida</taxon>
        <taxon>Trichinellidae</taxon>
        <taxon>Trichinella</taxon>
    </lineage>
</organism>
<dbReference type="Proteomes" id="UP000054721">
    <property type="component" value="Unassembled WGS sequence"/>
</dbReference>
<comment type="caution">
    <text evidence="2">The sequence shown here is derived from an EMBL/GenBank/DDBJ whole genome shotgun (WGS) entry which is preliminary data.</text>
</comment>
<feature type="region of interest" description="Disordered" evidence="1">
    <location>
        <begin position="1"/>
        <end position="40"/>
    </location>
</feature>
<sequence>MTGSTAAQGRHNAAEVAESSTTSDTLPPSRPHLLQQGHTS</sequence>
<protein>
    <submittedName>
        <fullName evidence="2">Uncharacterized protein</fullName>
    </submittedName>
</protein>
<accession>A0A0V1KHC0</accession>
<dbReference type="EMBL" id="JYDW01002873">
    <property type="protein sequence ID" value="KRZ46561.1"/>
    <property type="molecule type" value="Genomic_DNA"/>
</dbReference>
<evidence type="ECO:0000313" key="2">
    <source>
        <dbReference type="EMBL" id="KRZ46561.1"/>
    </source>
</evidence>
<evidence type="ECO:0000313" key="3">
    <source>
        <dbReference type="Proteomes" id="UP000054721"/>
    </source>
</evidence>